<proteinExistence type="predicted"/>
<dbReference type="EMBL" id="HBGU01042413">
    <property type="protein sequence ID" value="CAD9473081.1"/>
    <property type="molecule type" value="Transcribed_RNA"/>
</dbReference>
<dbReference type="AlphaFoldDB" id="A0A7S2GVV0"/>
<feature type="region of interest" description="Disordered" evidence="1">
    <location>
        <begin position="92"/>
        <end position="122"/>
    </location>
</feature>
<accession>A0A7S2GVV0</accession>
<gene>
    <name evidence="2" type="ORF">CBRE1094_LOCUS23113</name>
</gene>
<protein>
    <submittedName>
        <fullName evidence="2">Uncharacterized protein</fullName>
    </submittedName>
</protein>
<reference evidence="2" key="1">
    <citation type="submission" date="2021-01" db="EMBL/GenBank/DDBJ databases">
        <authorList>
            <person name="Corre E."/>
            <person name="Pelletier E."/>
            <person name="Niang G."/>
            <person name="Scheremetjew M."/>
            <person name="Finn R."/>
            <person name="Kale V."/>
            <person name="Holt S."/>
            <person name="Cochrane G."/>
            <person name="Meng A."/>
            <person name="Brown T."/>
            <person name="Cohen L."/>
        </authorList>
    </citation>
    <scope>NUCLEOTIDE SEQUENCE</scope>
    <source>
        <strain evidence="2">UTEX LB 985</strain>
    </source>
</reference>
<evidence type="ECO:0000256" key="1">
    <source>
        <dbReference type="SAM" id="MobiDB-lite"/>
    </source>
</evidence>
<organism evidence="2">
    <name type="scientific">Haptolina brevifila</name>
    <dbReference type="NCBI Taxonomy" id="156173"/>
    <lineage>
        <taxon>Eukaryota</taxon>
        <taxon>Haptista</taxon>
        <taxon>Haptophyta</taxon>
        <taxon>Prymnesiophyceae</taxon>
        <taxon>Prymnesiales</taxon>
        <taxon>Prymnesiaceae</taxon>
        <taxon>Haptolina</taxon>
    </lineage>
</organism>
<feature type="region of interest" description="Disordered" evidence="1">
    <location>
        <begin position="51"/>
        <end position="70"/>
    </location>
</feature>
<sequence>MPTGCTTLYAGVSRVPGADTNAMGVRCTYPTSYNRAVDHVHFLSNYKTPKVQLHNPRRPNPRSWDAPARQLNEFGPAGYNYFSVAQTDEQRRWHSEQLAQSRRSPSLRAKEMKQEQGNLHQRGLQRVPAILLNFSPPPGTMAALTLPPRPATRS</sequence>
<evidence type="ECO:0000313" key="2">
    <source>
        <dbReference type="EMBL" id="CAD9473081.1"/>
    </source>
</evidence>
<name>A0A7S2GVV0_9EUKA</name>